<proteinExistence type="predicted"/>
<gene>
    <name evidence="1" type="primary">55</name>
    <name evidence="1" type="ORF">SEA_MCUBED_55</name>
</gene>
<organism evidence="1 2">
    <name type="scientific">Microbacterium phage MCubed</name>
    <dbReference type="NCBI Taxonomy" id="2593339"/>
    <lineage>
        <taxon>Viruses</taxon>
        <taxon>Duplodnaviria</taxon>
        <taxon>Heunggongvirae</taxon>
        <taxon>Uroviricota</taxon>
        <taxon>Caudoviricetes</taxon>
        <taxon>Elerivirus</taxon>
        <taxon>Elerivirus eleri</taxon>
    </lineage>
</organism>
<sequence>MMLGEYFRLLDEAYARVEASFTDPWSYTFYGTPVEPVPNTFLANPVPREGYIDARRDDGCVAVITSI</sequence>
<evidence type="ECO:0000313" key="2">
    <source>
        <dbReference type="Proteomes" id="UP000317074"/>
    </source>
</evidence>
<name>A0A514U4A2_9CAUD</name>
<protein>
    <submittedName>
        <fullName evidence="1">Uncharacterized protein</fullName>
    </submittedName>
</protein>
<dbReference type="EMBL" id="MN096378">
    <property type="protein sequence ID" value="QDK03715.1"/>
    <property type="molecule type" value="Genomic_DNA"/>
</dbReference>
<evidence type="ECO:0000313" key="1">
    <source>
        <dbReference type="EMBL" id="QDK03715.1"/>
    </source>
</evidence>
<dbReference type="Proteomes" id="UP000317074">
    <property type="component" value="Segment"/>
</dbReference>
<accession>A0A514U4A2</accession>
<reference evidence="1 2" key="1">
    <citation type="submission" date="2019-06" db="EMBL/GenBank/DDBJ databases">
        <authorList>
            <person name="Katsanos J.M."/>
            <person name="Loyd J.N."/>
            <person name="Alsaleh Z."/>
            <person name="Benjamin J.G."/>
            <person name="Blaauw H.A."/>
            <person name="Baker B.R."/>
            <person name="Bethel D.J."/>
            <person name="Ditto S.V."/>
            <person name="Dobson K.A."/>
            <person name="Fink J.L."/>
            <person name="Foster K.C."/>
            <person name="Goergen S."/>
            <person name="Guce S."/>
            <person name="Gustavson A.K."/>
            <person name="Hammaker K.L."/>
            <person name="Jayes M.H."/>
            <person name="Leger B."/>
            <person name="Lorda T.J."/>
            <person name="Mensah F."/>
            <person name="Montogmery G.M."/>
            <person name="Pate M.C."/>
            <person name="Short C.J."/>
            <person name="Smith S.P."/>
            <person name="Tennant K.M."/>
            <person name="Turner C.N."/>
            <person name="Tyner K.A."/>
            <person name="Witt L.M."/>
            <person name="Yang M.Z."/>
            <person name="Tolsma S."/>
            <person name="Caruso S.M."/>
            <person name="Garlena R.A."/>
            <person name="Russell D.A."/>
            <person name="Pope W.H."/>
            <person name="Jacobs-Se D."/>
            <person name="Hatfull G.F."/>
        </authorList>
    </citation>
    <scope>NUCLEOTIDE SEQUENCE [LARGE SCALE GENOMIC DNA]</scope>
</reference>